<protein>
    <recommendedName>
        <fullName evidence="9">Innexin</fullName>
    </recommendedName>
</protein>
<comment type="caution">
    <text evidence="9">Lacks conserved residue(s) required for the propagation of feature annotation.</text>
</comment>
<dbReference type="PROSITE" id="PS51013">
    <property type="entry name" value="PANNEXIN"/>
    <property type="match status" value="1"/>
</dbReference>
<feature type="transmembrane region" description="Helical" evidence="9">
    <location>
        <begin position="303"/>
        <end position="323"/>
    </location>
</feature>
<keyword evidence="4 9" id="KW-0812">Transmembrane</keyword>
<comment type="function">
    <text evidence="9">Structural component of the gap junctions.</text>
</comment>
<evidence type="ECO:0000313" key="11">
    <source>
        <dbReference type="Proteomes" id="UP001497525"/>
    </source>
</evidence>
<dbReference type="PANTHER" id="PTHR11893:SF36">
    <property type="entry name" value="INNEXIN-5"/>
    <property type="match status" value="1"/>
</dbReference>
<keyword evidence="8 9" id="KW-0407">Ion channel</keyword>
<evidence type="ECO:0000256" key="2">
    <source>
        <dbReference type="ARBA" id="ARBA00022448"/>
    </source>
</evidence>
<feature type="transmembrane region" description="Helical" evidence="9">
    <location>
        <begin position="30"/>
        <end position="50"/>
    </location>
</feature>
<gene>
    <name evidence="9" type="primary">inx</name>
    <name evidence="10" type="ORF">CDAUBV1_LOCUS16100</name>
</gene>
<evidence type="ECO:0000256" key="6">
    <source>
        <dbReference type="ARBA" id="ARBA00023065"/>
    </source>
</evidence>
<evidence type="ECO:0000313" key="10">
    <source>
        <dbReference type="EMBL" id="CAL5140807.1"/>
    </source>
</evidence>
<reference evidence="10" key="1">
    <citation type="submission" date="2024-06" db="EMBL/GenBank/DDBJ databases">
        <authorList>
            <person name="Liu X."/>
            <person name="Lenzi L."/>
            <person name="Haldenby T S."/>
            <person name="Uol C."/>
        </authorList>
    </citation>
    <scope>NUCLEOTIDE SEQUENCE</scope>
</reference>
<dbReference type="GO" id="GO:0005921">
    <property type="term" value="C:gap junction"/>
    <property type="evidence" value="ECO:0007669"/>
    <property type="project" value="UniProtKB-UniRule"/>
</dbReference>
<keyword evidence="3" id="KW-1003">Cell membrane</keyword>
<dbReference type="GO" id="GO:0034220">
    <property type="term" value="P:monoatomic ion transmembrane transport"/>
    <property type="evidence" value="ECO:0007669"/>
    <property type="project" value="UniProtKB-KW"/>
</dbReference>
<dbReference type="Proteomes" id="UP001497525">
    <property type="component" value="Unassembled WGS sequence"/>
</dbReference>
<dbReference type="Pfam" id="PF00876">
    <property type="entry name" value="Innexin"/>
    <property type="match status" value="1"/>
</dbReference>
<name>A0AAV2TX21_CALDB</name>
<dbReference type="AlphaFoldDB" id="A0AAV2TX21"/>
<keyword evidence="7 9" id="KW-0472">Membrane</keyword>
<sequence>MIADEFLKFLQKLHVPDYVGVEDAADKLSFLYSVLVLILCCLAVTVKQYLMSAIACYIPTVPSGSNFEEFLENYCWVHGTIPLLPGESIPQALDEWAEMDRKYRINYYQWVPFMLSLQCIMFYLPRVIWQTICSYRTGTDLQSLVNVASEASKGPPDQRGKLVDHIVSTMNTMLLQHREYRTGRIINVKRRVYNACGLFVCSKRLGTWLAFTYFFIKLSYLANAIGQLYLMQRFLGFNKTLSNFGWEVAGQMIDGQNWEQTRIFPRVSFCYLADIRQMGSTNRYVAQCVLPVNMLNEKVYIFLWYWTALVALCTFLSLPAWLIRLTMVRNRTHFIKKFLRINDQFTKNDKPLLISFTDDYLRHDGVFLLHIISLNAGDVITSEIVAELWTCYRKKWDTPAPKPEPAIDHVLAPLLKQDSICSESDSRSSGKKIAQV</sequence>
<evidence type="ECO:0000256" key="8">
    <source>
        <dbReference type="ARBA" id="ARBA00023303"/>
    </source>
</evidence>
<evidence type="ECO:0000256" key="5">
    <source>
        <dbReference type="ARBA" id="ARBA00022989"/>
    </source>
</evidence>
<dbReference type="EMBL" id="CAXLJL010000789">
    <property type="protein sequence ID" value="CAL5140807.1"/>
    <property type="molecule type" value="Genomic_DNA"/>
</dbReference>
<comment type="caution">
    <text evidence="10">The sequence shown here is derived from an EMBL/GenBank/DDBJ whole genome shotgun (WGS) entry which is preliminary data.</text>
</comment>
<keyword evidence="6 9" id="KW-0406">Ion transport</keyword>
<comment type="subcellular location">
    <subcellularLocation>
        <location evidence="1 9">Cell membrane</location>
        <topology evidence="1 9">Multi-pass membrane protein</topology>
    </subcellularLocation>
</comment>
<keyword evidence="5 9" id="KW-1133">Transmembrane helix</keyword>
<evidence type="ECO:0000256" key="3">
    <source>
        <dbReference type="ARBA" id="ARBA00022475"/>
    </source>
</evidence>
<feature type="transmembrane region" description="Helical" evidence="9">
    <location>
        <begin position="107"/>
        <end position="124"/>
    </location>
</feature>
<dbReference type="PRINTS" id="PR01262">
    <property type="entry name" value="INNEXIN"/>
</dbReference>
<dbReference type="GO" id="GO:0005243">
    <property type="term" value="F:gap junction channel activity"/>
    <property type="evidence" value="ECO:0007669"/>
    <property type="project" value="TreeGrafter"/>
</dbReference>
<dbReference type="GO" id="GO:0005886">
    <property type="term" value="C:plasma membrane"/>
    <property type="evidence" value="ECO:0007669"/>
    <property type="project" value="UniProtKB-SubCell"/>
</dbReference>
<evidence type="ECO:0000256" key="9">
    <source>
        <dbReference type="RuleBase" id="RU010713"/>
    </source>
</evidence>
<dbReference type="PANTHER" id="PTHR11893">
    <property type="entry name" value="INNEXIN"/>
    <property type="match status" value="1"/>
</dbReference>
<dbReference type="InterPro" id="IPR000990">
    <property type="entry name" value="Innexin"/>
</dbReference>
<keyword evidence="2 9" id="KW-0813">Transport</keyword>
<evidence type="ECO:0000256" key="1">
    <source>
        <dbReference type="ARBA" id="ARBA00004651"/>
    </source>
</evidence>
<evidence type="ECO:0000256" key="7">
    <source>
        <dbReference type="ARBA" id="ARBA00023136"/>
    </source>
</evidence>
<accession>A0AAV2TX21</accession>
<proteinExistence type="inferred from homology"/>
<comment type="similarity">
    <text evidence="9">Belongs to the pannexin family.</text>
</comment>
<organism evidence="10 11">
    <name type="scientific">Calicophoron daubneyi</name>
    <name type="common">Rumen fluke</name>
    <name type="synonym">Paramphistomum daubneyi</name>
    <dbReference type="NCBI Taxonomy" id="300641"/>
    <lineage>
        <taxon>Eukaryota</taxon>
        <taxon>Metazoa</taxon>
        <taxon>Spiralia</taxon>
        <taxon>Lophotrochozoa</taxon>
        <taxon>Platyhelminthes</taxon>
        <taxon>Trematoda</taxon>
        <taxon>Digenea</taxon>
        <taxon>Plagiorchiida</taxon>
        <taxon>Pronocephalata</taxon>
        <taxon>Paramphistomoidea</taxon>
        <taxon>Paramphistomidae</taxon>
        <taxon>Calicophoron</taxon>
    </lineage>
</organism>
<evidence type="ECO:0000256" key="4">
    <source>
        <dbReference type="ARBA" id="ARBA00022692"/>
    </source>
</evidence>